<evidence type="ECO:0000313" key="1">
    <source>
        <dbReference type="EMBL" id="CAH1634876.1"/>
    </source>
</evidence>
<protein>
    <submittedName>
        <fullName evidence="1">Uncharacterized protein</fullName>
    </submittedName>
</protein>
<proteinExistence type="predicted"/>
<dbReference type="Proteomes" id="UP001153321">
    <property type="component" value="Chromosome 1"/>
</dbReference>
<dbReference type="AlphaFoldDB" id="A0A9P0MVH3"/>
<reference evidence="1" key="1">
    <citation type="submission" date="2022-02" db="EMBL/GenBank/DDBJ databases">
        <authorList>
            <person name="King R."/>
        </authorList>
    </citation>
    <scope>NUCLEOTIDE SEQUENCE</scope>
</reference>
<keyword evidence="2" id="KW-1185">Reference proteome</keyword>
<sequence>MCVLILYGLVSCARLFIKLLLRQLTIKDISELRMRLNVMILRLETCQVLFWATWYPGFYTEHIGVRPGNAVGCLTHAHCRSCKCVSLTQEAITICSRTLNNNC</sequence>
<dbReference type="EMBL" id="LR824532">
    <property type="protein sequence ID" value="CAH1634876.1"/>
    <property type="molecule type" value="Genomic_DNA"/>
</dbReference>
<evidence type="ECO:0000313" key="2">
    <source>
        <dbReference type="Proteomes" id="UP001153321"/>
    </source>
</evidence>
<gene>
    <name evidence="1" type="ORF">SPLIT_LOCUS238</name>
</gene>
<name>A0A9P0MVH3_SPOLI</name>
<accession>A0A9P0MVH3</accession>
<organism evidence="1 2">
    <name type="scientific">Spodoptera littoralis</name>
    <name type="common">Egyptian cotton leafworm</name>
    <dbReference type="NCBI Taxonomy" id="7109"/>
    <lineage>
        <taxon>Eukaryota</taxon>
        <taxon>Metazoa</taxon>
        <taxon>Ecdysozoa</taxon>
        <taxon>Arthropoda</taxon>
        <taxon>Hexapoda</taxon>
        <taxon>Insecta</taxon>
        <taxon>Pterygota</taxon>
        <taxon>Neoptera</taxon>
        <taxon>Endopterygota</taxon>
        <taxon>Lepidoptera</taxon>
        <taxon>Glossata</taxon>
        <taxon>Ditrysia</taxon>
        <taxon>Noctuoidea</taxon>
        <taxon>Noctuidae</taxon>
        <taxon>Amphipyrinae</taxon>
        <taxon>Spodoptera</taxon>
    </lineage>
</organism>